<reference evidence="2 3" key="1">
    <citation type="journal article" date="2005" name="PLoS Biol.">
        <title>The genomes of Oryza sativa: a history of duplications.</title>
        <authorList>
            <person name="Yu J."/>
            <person name="Wang J."/>
            <person name="Lin W."/>
            <person name="Li S."/>
            <person name="Li H."/>
            <person name="Zhou J."/>
            <person name="Ni P."/>
            <person name="Dong W."/>
            <person name="Hu S."/>
            <person name="Zeng C."/>
            <person name="Zhang J."/>
            <person name="Zhang Y."/>
            <person name="Li R."/>
            <person name="Xu Z."/>
            <person name="Li S."/>
            <person name="Li X."/>
            <person name="Zheng H."/>
            <person name="Cong L."/>
            <person name="Lin L."/>
            <person name="Yin J."/>
            <person name="Geng J."/>
            <person name="Li G."/>
            <person name="Shi J."/>
            <person name="Liu J."/>
            <person name="Lv H."/>
            <person name="Li J."/>
            <person name="Wang J."/>
            <person name="Deng Y."/>
            <person name="Ran L."/>
            <person name="Shi X."/>
            <person name="Wang X."/>
            <person name="Wu Q."/>
            <person name="Li C."/>
            <person name="Ren X."/>
            <person name="Wang J."/>
            <person name="Wang X."/>
            <person name="Li D."/>
            <person name="Liu D."/>
            <person name="Zhang X."/>
            <person name="Ji Z."/>
            <person name="Zhao W."/>
            <person name="Sun Y."/>
            <person name="Zhang Z."/>
            <person name="Bao J."/>
            <person name="Han Y."/>
            <person name="Dong L."/>
            <person name="Ji J."/>
            <person name="Chen P."/>
            <person name="Wu S."/>
            <person name="Liu J."/>
            <person name="Xiao Y."/>
            <person name="Bu D."/>
            <person name="Tan J."/>
            <person name="Yang L."/>
            <person name="Ye C."/>
            <person name="Zhang J."/>
            <person name="Xu J."/>
            <person name="Zhou Y."/>
            <person name="Yu Y."/>
            <person name="Zhang B."/>
            <person name="Zhuang S."/>
            <person name="Wei H."/>
            <person name="Liu B."/>
            <person name="Lei M."/>
            <person name="Yu H."/>
            <person name="Li Y."/>
            <person name="Xu H."/>
            <person name="Wei S."/>
            <person name="He X."/>
            <person name="Fang L."/>
            <person name="Zhang Z."/>
            <person name="Zhang Y."/>
            <person name="Huang X."/>
            <person name="Su Z."/>
            <person name="Tong W."/>
            <person name="Li J."/>
            <person name="Tong Z."/>
            <person name="Li S."/>
            <person name="Ye J."/>
            <person name="Wang L."/>
            <person name="Fang L."/>
            <person name="Lei T."/>
            <person name="Chen C."/>
            <person name="Chen H."/>
            <person name="Xu Z."/>
            <person name="Li H."/>
            <person name="Huang H."/>
            <person name="Zhang F."/>
            <person name="Xu H."/>
            <person name="Li N."/>
            <person name="Zhao C."/>
            <person name="Li S."/>
            <person name="Dong L."/>
            <person name="Huang Y."/>
            <person name="Li L."/>
            <person name="Xi Y."/>
            <person name="Qi Q."/>
            <person name="Li W."/>
            <person name="Zhang B."/>
            <person name="Hu W."/>
            <person name="Zhang Y."/>
            <person name="Tian X."/>
            <person name="Jiao Y."/>
            <person name="Liang X."/>
            <person name="Jin J."/>
            <person name="Gao L."/>
            <person name="Zheng W."/>
            <person name="Hao B."/>
            <person name="Liu S."/>
            <person name="Wang W."/>
            <person name="Yuan L."/>
            <person name="Cao M."/>
            <person name="McDermott J."/>
            <person name="Samudrala R."/>
            <person name="Wang J."/>
            <person name="Wong G.K."/>
            <person name="Yang H."/>
        </authorList>
    </citation>
    <scope>NUCLEOTIDE SEQUENCE [LARGE SCALE GENOMIC DNA]</scope>
    <source>
        <strain evidence="3">cv. 93-11</strain>
    </source>
</reference>
<protein>
    <submittedName>
        <fullName evidence="2">Uncharacterized protein</fullName>
    </submittedName>
</protein>
<dbReference type="Proteomes" id="UP000007015">
    <property type="component" value="Chromosome 7"/>
</dbReference>
<gene>
    <name evidence="2" type="ORF">OsI_26006</name>
</gene>
<dbReference type="HOGENOM" id="CLU_2088817_0_0_1"/>
<evidence type="ECO:0000313" key="3">
    <source>
        <dbReference type="Proteomes" id="UP000007015"/>
    </source>
</evidence>
<feature type="region of interest" description="Disordered" evidence="1">
    <location>
        <begin position="96"/>
        <end position="117"/>
    </location>
</feature>
<proteinExistence type="predicted"/>
<dbReference type="EMBL" id="CM000132">
    <property type="protein sequence ID" value="EEC82034.1"/>
    <property type="molecule type" value="Genomic_DNA"/>
</dbReference>
<evidence type="ECO:0000313" key="2">
    <source>
        <dbReference type="EMBL" id="EEC82034.1"/>
    </source>
</evidence>
<dbReference type="Gramene" id="BGIOSGA025700-TA">
    <property type="protein sequence ID" value="BGIOSGA025700-PA"/>
    <property type="gene ID" value="BGIOSGA025700"/>
</dbReference>
<accession>B8B620</accession>
<organism evidence="2 3">
    <name type="scientific">Oryza sativa subsp. indica</name>
    <name type="common">Rice</name>
    <dbReference type="NCBI Taxonomy" id="39946"/>
    <lineage>
        <taxon>Eukaryota</taxon>
        <taxon>Viridiplantae</taxon>
        <taxon>Streptophyta</taxon>
        <taxon>Embryophyta</taxon>
        <taxon>Tracheophyta</taxon>
        <taxon>Spermatophyta</taxon>
        <taxon>Magnoliopsida</taxon>
        <taxon>Liliopsida</taxon>
        <taxon>Poales</taxon>
        <taxon>Poaceae</taxon>
        <taxon>BOP clade</taxon>
        <taxon>Oryzoideae</taxon>
        <taxon>Oryzeae</taxon>
        <taxon>Oryzinae</taxon>
        <taxon>Oryza</taxon>
        <taxon>Oryza sativa</taxon>
    </lineage>
</organism>
<keyword evidence="3" id="KW-1185">Reference proteome</keyword>
<sequence length="117" mass="12851">MQCDRGLGKRILGRFVLVLEGGSHGDSPVVAHGTRLKKKKKKKKKKKWLLSERWELTVVKPCGSIVDGWTLQGQADRQKRDRRGWASGQALALRAAAPPARAGGGAGWQAKELKSVR</sequence>
<evidence type="ECO:0000256" key="1">
    <source>
        <dbReference type="SAM" id="MobiDB-lite"/>
    </source>
</evidence>
<dbReference type="AlphaFoldDB" id="B8B620"/>
<name>B8B620_ORYSI</name>